<feature type="signal peptide" evidence="7">
    <location>
        <begin position="1"/>
        <end position="19"/>
    </location>
</feature>
<dbReference type="SUPFAM" id="SSF53187">
    <property type="entry name" value="Zn-dependent exopeptidases"/>
    <property type="match status" value="1"/>
</dbReference>
<comment type="caution">
    <text evidence="9">The sequence shown here is derived from an EMBL/GenBank/DDBJ whole genome shotgun (WGS) entry which is preliminary data.</text>
</comment>
<dbReference type="PANTHER" id="PTHR12147:SF56">
    <property type="entry name" value="AMINOPEPTIDASE YDR415C-RELATED"/>
    <property type="match status" value="1"/>
</dbReference>
<evidence type="ECO:0000313" key="10">
    <source>
        <dbReference type="Proteomes" id="UP001500827"/>
    </source>
</evidence>
<dbReference type="Proteomes" id="UP001500827">
    <property type="component" value="Unassembled WGS sequence"/>
</dbReference>
<dbReference type="EMBL" id="BAABBM010000001">
    <property type="protein sequence ID" value="GAA3904360.1"/>
    <property type="molecule type" value="Genomic_DNA"/>
</dbReference>
<keyword evidence="4 7" id="KW-0732">Signal</keyword>
<organism evidence="9 10">
    <name type="scientific">Sphingomonas limnosediminicola</name>
    <dbReference type="NCBI Taxonomy" id="940133"/>
    <lineage>
        <taxon>Bacteria</taxon>
        <taxon>Pseudomonadati</taxon>
        <taxon>Pseudomonadota</taxon>
        <taxon>Alphaproteobacteria</taxon>
        <taxon>Sphingomonadales</taxon>
        <taxon>Sphingomonadaceae</taxon>
        <taxon>Sphingomonas</taxon>
    </lineage>
</organism>
<keyword evidence="1" id="KW-0031">Aminopeptidase</keyword>
<dbReference type="Gene3D" id="3.50.30.30">
    <property type="match status" value="1"/>
</dbReference>
<keyword evidence="6" id="KW-0862">Zinc</keyword>
<evidence type="ECO:0000256" key="7">
    <source>
        <dbReference type="SAM" id="SignalP"/>
    </source>
</evidence>
<dbReference type="InterPro" id="IPR045175">
    <property type="entry name" value="M28_fam"/>
</dbReference>
<feature type="domain" description="Peptidase M28" evidence="8">
    <location>
        <begin position="299"/>
        <end position="514"/>
    </location>
</feature>
<evidence type="ECO:0000256" key="6">
    <source>
        <dbReference type="ARBA" id="ARBA00022833"/>
    </source>
</evidence>
<dbReference type="SUPFAM" id="SSF52025">
    <property type="entry name" value="PA domain"/>
    <property type="match status" value="1"/>
</dbReference>
<keyword evidence="10" id="KW-1185">Reference proteome</keyword>
<dbReference type="InterPro" id="IPR046450">
    <property type="entry name" value="PA_dom_sf"/>
</dbReference>
<evidence type="ECO:0000256" key="1">
    <source>
        <dbReference type="ARBA" id="ARBA00022438"/>
    </source>
</evidence>
<evidence type="ECO:0000256" key="5">
    <source>
        <dbReference type="ARBA" id="ARBA00022801"/>
    </source>
</evidence>
<dbReference type="InterPro" id="IPR007484">
    <property type="entry name" value="Peptidase_M28"/>
</dbReference>
<gene>
    <name evidence="9" type="ORF">GCM10022276_23730</name>
</gene>
<feature type="chain" id="PRO_5045479349" evidence="7">
    <location>
        <begin position="20"/>
        <end position="559"/>
    </location>
</feature>
<dbReference type="CDD" id="cd04821">
    <property type="entry name" value="PA_M28_1_2"/>
    <property type="match status" value="1"/>
</dbReference>
<dbReference type="Pfam" id="PF04389">
    <property type="entry name" value="Peptidase_M28"/>
    <property type="match status" value="1"/>
</dbReference>
<sequence>MKLLPVLAAIVPMSPLLSAQAPPAAHVDMQRMSEVTRTLASDEFQGRSPGTPGETRTVAYLIDQFKAAGLEPAGENGGWTQTVPMIRTHLQQPATVSVNAGGQALTLRSPDDVYLGTVRAVDRVRIANAPMVFVGYGVKAPERGWDDFKGVDLKGKVVVMLVNDPDFEAAAGEPVAGKFGGNAMTFYGRWVYKYEEAARRGAIAALVVHDTPGAGYGWNVVKSAAGESYNVVLRPGAQQPVMMQGWIQGSVAVDLLKRAGRDFDQVKREARTAAFKPIDLKATMSANIPVKLERISSQNVLGKITGSRFPNETVSYGGHWDAFGIGAPDAQGRTIRRGASDDALGLAAMLEVARMFKAAPPQRTVLFAAWTGEERGLLGSEYYAQHPLFPHETMAANLTFDTLQWQGPVRDAVLVGRGQSDMDRYLDEAAKAQGRYVTVENHPERGLFYRADHFSFAKRGVPVLLNMALAGAYDFQNGGREAGERWLSSFTGTCYHQPCDEWSASWDLRGAAQEAELFYAIGSRLANSREWPQWSAGSEFAGTRAKSAAKRAGRAGERG</sequence>
<keyword evidence="5" id="KW-0378">Hydrolase</keyword>
<keyword evidence="3" id="KW-0479">Metal-binding</keyword>
<evidence type="ECO:0000313" key="9">
    <source>
        <dbReference type="EMBL" id="GAA3904360.1"/>
    </source>
</evidence>
<evidence type="ECO:0000259" key="8">
    <source>
        <dbReference type="Pfam" id="PF04389"/>
    </source>
</evidence>
<name>A0ABP7LLM7_9SPHN</name>
<evidence type="ECO:0000256" key="2">
    <source>
        <dbReference type="ARBA" id="ARBA00022670"/>
    </source>
</evidence>
<evidence type="ECO:0000256" key="4">
    <source>
        <dbReference type="ARBA" id="ARBA00022729"/>
    </source>
</evidence>
<proteinExistence type="predicted"/>
<dbReference type="PANTHER" id="PTHR12147">
    <property type="entry name" value="METALLOPEPTIDASE M28 FAMILY MEMBER"/>
    <property type="match status" value="1"/>
</dbReference>
<accession>A0ABP7LLM7</accession>
<evidence type="ECO:0000256" key="3">
    <source>
        <dbReference type="ARBA" id="ARBA00022723"/>
    </source>
</evidence>
<dbReference type="Gene3D" id="3.40.630.10">
    <property type="entry name" value="Zn peptidases"/>
    <property type="match status" value="1"/>
</dbReference>
<protein>
    <submittedName>
        <fullName evidence="9">M28 family metallopeptidase</fullName>
    </submittedName>
</protein>
<reference evidence="10" key="1">
    <citation type="journal article" date="2019" name="Int. J. Syst. Evol. Microbiol.">
        <title>The Global Catalogue of Microorganisms (GCM) 10K type strain sequencing project: providing services to taxonomists for standard genome sequencing and annotation.</title>
        <authorList>
            <consortium name="The Broad Institute Genomics Platform"/>
            <consortium name="The Broad Institute Genome Sequencing Center for Infectious Disease"/>
            <person name="Wu L."/>
            <person name="Ma J."/>
        </authorList>
    </citation>
    <scope>NUCLEOTIDE SEQUENCE [LARGE SCALE GENOMIC DNA]</scope>
    <source>
        <strain evidence="10">JCM 17543</strain>
    </source>
</reference>
<keyword evidence="2" id="KW-0645">Protease</keyword>
<dbReference type="RefSeq" id="WP_344699909.1">
    <property type="nucleotide sequence ID" value="NZ_BAABBM010000001.1"/>
</dbReference>